<evidence type="ECO:0000313" key="3">
    <source>
        <dbReference type="Proteomes" id="UP000799291"/>
    </source>
</evidence>
<sequence length="164" mass="18182">MKSPFRQHCNAPPSYSISAYAHMSDASSVYTPYIHPLRHSEFQANPHPASPHTSTQAEPTIPSSIRTEYKRRGTHTPFLHIHISAEKIAPAEKCGTTQIPLGSLASLTRTRSCRVSLPTKSTVHVILESYFLTGPSLSSDDLLLRFRWPRADVASDDGLDGMRE</sequence>
<protein>
    <submittedName>
        <fullName evidence="2">Uncharacterized protein</fullName>
    </submittedName>
</protein>
<gene>
    <name evidence="2" type="ORF">K458DRAFT_84414</name>
</gene>
<evidence type="ECO:0000256" key="1">
    <source>
        <dbReference type="SAM" id="MobiDB-lite"/>
    </source>
</evidence>
<organism evidence="2 3">
    <name type="scientific">Lentithecium fluviatile CBS 122367</name>
    <dbReference type="NCBI Taxonomy" id="1168545"/>
    <lineage>
        <taxon>Eukaryota</taxon>
        <taxon>Fungi</taxon>
        <taxon>Dikarya</taxon>
        <taxon>Ascomycota</taxon>
        <taxon>Pezizomycotina</taxon>
        <taxon>Dothideomycetes</taxon>
        <taxon>Pleosporomycetidae</taxon>
        <taxon>Pleosporales</taxon>
        <taxon>Massarineae</taxon>
        <taxon>Lentitheciaceae</taxon>
        <taxon>Lentithecium</taxon>
    </lineage>
</organism>
<name>A0A6G1IRV5_9PLEO</name>
<proteinExistence type="predicted"/>
<dbReference type="AlphaFoldDB" id="A0A6G1IRV5"/>
<feature type="region of interest" description="Disordered" evidence="1">
    <location>
        <begin position="41"/>
        <end position="61"/>
    </location>
</feature>
<evidence type="ECO:0000313" key="2">
    <source>
        <dbReference type="EMBL" id="KAF2680962.1"/>
    </source>
</evidence>
<dbReference type="EMBL" id="MU005593">
    <property type="protein sequence ID" value="KAF2680962.1"/>
    <property type="molecule type" value="Genomic_DNA"/>
</dbReference>
<reference evidence="2" key="1">
    <citation type="journal article" date="2020" name="Stud. Mycol.">
        <title>101 Dothideomycetes genomes: a test case for predicting lifestyles and emergence of pathogens.</title>
        <authorList>
            <person name="Haridas S."/>
            <person name="Albert R."/>
            <person name="Binder M."/>
            <person name="Bloem J."/>
            <person name="Labutti K."/>
            <person name="Salamov A."/>
            <person name="Andreopoulos B."/>
            <person name="Baker S."/>
            <person name="Barry K."/>
            <person name="Bills G."/>
            <person name="Bluhm B."/>
            <person name="Cannon C."/>
            <person name="Castanera R."/>
            <person name="Culley D."/>
            <person name="Daum C."/>
            <person name="Ezra D."/>
            <person name="Gonzalez J."/>
            <person name="Henrissat B."/>
            <person name="Kuo A."/>
            <person name="Liang C."/>
            <person name="Lipzen A."/>
            <person name="Lutzoni F."/>
            <person name="Magnuson J."/>
            <person name="Mondo S."/>
            <person name="Nolan M."/>
            <person name="Ohm R."/>
            <person name="Pangilinan J."/>
            <person name="Park H.-J."/>
            <person name="Ramirez L."/>
            <person name="Alfaro M."/>
            <person name="Sun H."/>
            <person name="Tritt A."/>
            <person name="Yoshinaga Y."/>
            <person name="Zwiers L.-H."/>
            <person name="Turgeon B."/>
            <person name="Goodwin S."/>
            <person name="Spatafora J."/>
            <person name="Crous P."/>
            <person name="Grigoriev I."/>
        </authorList>
    </citation>
    <scope>NUCLEOTIDE SEQUENCE</scope>
    <source>
        <strain evidence="2">CBS 122367</strain>
    </source>
</reference>
<feature type="compositionally biased region" description="Polar residues" evidence="1">
    <location>
        <begin position="51"/>
        <end position="61"/>
    </location>
</feature>
<accession>A0A6G1IRV5</accession>
<dbReference type="Proteomes" id="UP000799291">
    <property type="component" value="Unassembled WGS sequence"/>
</dbReference>
<keyword evidence="3" id="KW-1185">Reference proteome</keyword>